<dbReference type="GO" id="GO:0043200">
    <property type="term" value="P:response to amino acid"/>
    <property type="evidence" value="ECO:0007669"/>
    <property type="project" value="TreeGrafter"/>
</dbReference>
<reference evidence="1" key="1">
    <citation type="journal article" date="2019" name="Emerg. Microbes Infect.">
        <title>Comprehensive subspecies identification of 175 nontuberculous mycobacteria species based on 7547 genomic profiles.</title>
        <authorList>
            <person name="Matsumoto Y."/>
            <person name="Kinjo T."/>
            <person name="Motooka D."/>
            <person name="Nabeya D."/>
            <person name="Jung N."/>
            <person name="Uechi K."/>
            <person name="Horii T."/>
            <person name="Iida T."/>
            <person name="Fujita J."/>
            <person name="Nakamura S."/>
        </authorList>
    </citation>
    <scope>NUCLEOTIDE SEQUENCE [LARGE SCALE GENOMIC DNA]</scope>
    <source>
        <strain evidence="1">JCM 13671</strain>
    </source>
</reference>
<dbReference type="InterPro" id="IPR000485">
    <property type="entry name" value="AsnC-type_HTH_dom"/>
</dbReference>
<reference evidence="1" key="2">
    <citation type="submission" date="2020-02" db="EMBL/GenBank/DDBJ databases">
        <authorList>
            <person name="Matsumoto Y."/>
            <person name="Motooka D."/>
            <person name="Nakamura S."/>
        </authorList>
    </citation>
    <scope>NUCLEOTIDE SEQUENCE</scope>
    <source>
        <strain evidence="1">JCM 13671</strain>
    </source>
</reference>
<sequence length="163" mass="17900">MASHDTDGSGHDPQSAAIIAMLREDGRRSYASIAKDVGLSEAAVRQRVQRLIEQGHMQIVAITNPLDDFKLSSLLRIRVSGDVRATAAQIGEIAEVSFCVIVSGDCQVVAEVMCRDGHHLLTVVHESIEALPTVTDVQTMVYLEAVKQTYQWGTWPLGEHYSR</sequence>
<proteinExistence type="predicted"/>
<evidence type="ECO:0000313" key="2">
    <source>
        <dbReference type="Proteomes" id="UP000466931"/>
    </source>
</evidence>
<evidence type="ECO:0000313" key="1">
    <source>
        <dbReference type="EMBL" id="BBZ32366.1"/>
    </source>
</evidence>
<organism evidence="1 2">
    <name type="scientific">Mycolicibacterium confluentis</name>
    <dbReference type="NCBI Taxonomy" id="28047"/>
    <lineage>
        <taxon>Bacteria</taxon>
        <taxon>Bacillati</taxon>
        <taxon>Actinomycetota</taxon>
        <taxon>Actinomycetes</taxon>
        <taxon>Mycobacteriales</taxon>
        <taxon>Mycobacteriaceae</taxon>
        <taxon>Mycolicibacterium</taxon>
    </lineage>
</organism>
<dbReference type="AlphaFoldDB" id="A0A7I7XSY3"/>
<dbReference type="Proteomes" id="UP000466931">
    <property type="component" value="Chromosome"/>
</dbReference>
<dbReference type="InterPro" id="IPR036390">
    <property type="entry name" value="WH_DNA-bd_sf"/>
</dbReference>
<dbReference type="Pfam" id="PF13404">
    <property type="entry name" value="HTH_AsnC-type"/>
    <property type="match status" value="1"/>
</dbReference>
<accession>A0A7I7XSY3</accession>
<name>A0A7I7XSY3_9MYCO</name>
<dbReference type="Gene3D" id="1.10.10.10">
    <property type="entry name" value="Winged helix-like DNA-binding domain superfamily/Winged helix DNA-binding domain"/>
    <property type="match status" value="1"/>
</dbReference>
<dbReference type="SMART" id="SM00344">
    <property type="entry name" value="HTH_ASNC"/>
    <property type="match status" value="1"/>
</dbReference>
<dbReference type="InterPro" id="IPR036388">
    <property type="entry name" value="WH-like_DNA-bd_sf"/>
</dbReference>
<dbReference type="InterPro" id="IPR019888">
    <property type="entry name" value="Tscrpt_reg_AsnC-like"/>
</dbReference>
<dbReference type="GO" id="GO:0005829">
    <property type="term" value="C:cytosol"/>
    <property type="evidence" value="ECO:0007669"/>
    <property type="project" value="TreeGrafter"/>
</dbReference>
<dbReference type="InterPro" id="IPR011008">
    <property type="entry name" value="Dimeric_a/b-barrel"/>
</dbReference>
<dbReference type="SUPFAM" id="SSF54909">
    <property type="entry name" value="Dimeric alpha+beta barrel"/>
    <property type="match status" value="1"/>
</dbReference>
<dbReference type="PROSITE" id="PS50956">
    <property type="entry name" value="HTH_ASNC_2"/>
    <property type="match status" value="1"/>
</dbReference>
<dbReference type="InterPro" id="IPR019887">
    <property type="entry name" value="Tscrpt_reg_AsnC/Lrp_C"/>
</dbReference>
<dbReference type="PANTHER" id="PTHR30154">
    <property type="entry name" value="LEUCINE-RESPONSIVE REGULATORY PROTEIN"/>
    <property type="match status" value="1"/>
</dbReference>
<dbReference type="PANTHER" id="PTHR30154:SF34">
    <property type="entry name" value="TRANSCRIPTIONAL REGULATOR AZLB"/>
    <property type="match status" value="1"/>
</dbReference>
<dbReference type="PRINTS" id="PR00033">
    <property type="entry name" value="HTHASNC"/>
</dbReference>
<dbReference type="GO" id="GO:0043565">
    <property type="term" value="F:sequence-specific DNA binding"/>
    <property type="evidence" value="ECO:0007669"/>
    <property type="project" value="InterPro"/>
</dbReference>
<dbReference type="OrthoDB" id="7501856at2"/>
<dbReference type="Pfam" id="PF01037">
    <property type="entry name" value="AsnC_trans_reg"/>
    <property type="match status" value="1"/>
</dbReference>
<gene>
    <name evidence="1" type="ORF">MCNF_09710</name>
</gene>
<dbReference type="SUPFAM" id="SSF46785">
    <property type="entry name" value="Winged helix' DNA-binding domain"/>
    <property type="match status" value="1"/>
</dbReference>
<keyword evidence="2" id="KW-1185">Reference proteome</keyword>
<protein>
    <submittedName>
        <fullName evidence="1">Putative transcriptional regulator, AsnC family protein</fullName>
    </submittedName>
</protein>
<dbReference type="EMBL" id="AP022612">
    <property type="protein sequence ID" value="BBZ32366.1"/>
    <property type="molecule type" value="Genomic_DNA"/>
</dbReference>
<dbReference type="Gene3D" id="3.30.70.920">
    <property type="match status" value="1"/>
</dbReference>